<dbReference type="InterPro" id="IPR006700">
    <property type="entry name" value="RsmE"/>
</dbReference>
<dbReference type="InterPro" id="IPR029026">
    <property type="entry name" value="tRNA_m1G_MTases_N"/>
</dbReference>
<feature type="domain" description="Ribosomal RNA small subunit methyltransferase E methyltransferase" evidence="13">
    <location>
        <begin position="75"/>
        <end position="240"/>
    </location>
</feature>
<evidence type="ECO:0000256" key="9">
    <source>
        <dbReference type="ARBA" id="ARBA00022691"/>
    </source>
</evidence>
<evidence type="ECO:0000313" key="15">
    <source>
        <dbReference type="EMBL" id="NBH60160.1"/>
    </source>
</evidence>
<dbReference type="Pfam" id="PF04452">
    <property type="entry name" value="Methyltrans_RNA"/>
    <property type="match status" value="1"/>
</dbReference>
<comment type="subcellular location">
    <subcellularLocation>
        <location evidence="1 12">Cytoplasm</location>
    </subcellularLocation>
</comment>
<keyword evidence="6 12" id="KW-0698">rRNA processing</keyword>
<dbReference type="EMBL" id="QXWK01000001">
    <property type="protein sequence ID" value="NBH60160.1"/>
    <property type="molecule type" value="Genomic_DNA"/>
</dbReference>
<keyword evidence="16" id="KW-1185">Reference proteome</keyword>
<dbReference type="EC" id="2.1.1.193" evidence="3 12"/>
<reference evidence="15 16" key="1">
    <citation type="submission" date="2018-08" db="EMBL/GenBank/DDBJ databases">
        <title>Murine metabolic-syndrome-specific gut microbial biobank.</title>
        <authorList>
            <person name="Liu C."/>
        </authorList>
    </citation>
    <scope>NUCLEOTIDE SEQUENCE [LARGE SCALE GENOMIC DNA]</scope>
    <source>
        <strain evidence="15 16">28</strain>
    </source>
</reference>
<dbReference type="InterPro" id="IPR015947">
    <property type="entry name" value="PUA-like_sf"/>
</dbReference>
<evidence type="ECO:0000259" key="13">
    <source>
        <dbReference type="Pfam" id="PF04452"/>
    </source>
</evidence>
<evidence type="ECO:0000256" key="3">
    <source>
        <dbReference type="ARBA" id="ARBA00012328"/>
    </source>
</evidence>
<dbReference type="SUPFAM" id="SSF75217">
    <property type="entry name" value="alpha/beta knot"/>
    <property type="match status" value="1"/>
</dbReference>
<evidence type="ECO:0000256" key="7">
    <source>
        <dbReference type="ARBA" id="ARBA00022603"/>
    </source>
</evidence>
<evidence type="ECO:0000256" key="6">
    <source>
        <dbReference type="ARBA" id="ARBA00022552"/>
    </source>
</evidence>
<dbReference type="GO" id="GO:0070042">
    <property type="term" value="F:rRNA (uridine-N3-)-methyltransferase activity"/>
    <property type="evidence" value="ECO:0007669"/>
    <property type="project" value="TreeGrafter"/>
</dbReference>
<proteinExistence type="inferred from homology"/>
<evidence type="ECO:0000256" key="4">
    <source>
        <dbReference type="ARBA" id="ARBA00013673"/>
    </source>
</evidence>
<evidence type="ECO:0000256" key="11">
    <source>
        <dbReference type="ARBA" id="ARBA00047944"/>
    </source>
</evidence>
<comment type="catalytic activity">
    <reaction evidence="11 12">
        <text>uridine(1498) in 16S rRNA + S-adenosyl-L-methionine = N(3)-methyluridine(1498) in 16S rRNA + S-adenosyl-L-homocysteine + H(+)</text>
        <dbReference type="Rhea" id="RHEA:42920"/>
        <dbReference type="Rhea" id="RHEA-COMP:10283"/>
        <dbReference type="Rhea" id="RHEA-COMP:10284"/>
        <dbReference type="ChEBI" id="CHEBI:15378"/>
        <dbReference type="ChEBI" id="CHEBI:57856"/>
        <dbReference type="ChEBI" id="CHEBI:59789"/>
        <dbReference type="ChEBI" id="CHEBI:65315"/>
        <dbReference type="ChEBI" id="CHEBI:74502"/>
        <dbReference type="EC" id="2.1.1.193"/>
    </reaction>
</comment>
<dbReference type="PANTHER" id="PTHR30027:SF3">
    <property type="entry name" value="16S RRNA (URACIL(1498)-N(3))-METHYLTRANSFERASE"/>
    <property type="match status" value="1"/>
</dbReference>
<dbReference type="CDD" id="cd18084">
    <property type="entry name" value="RsmE-like"/>
    <property type="match status" value="1"/>
</dbReference>
<dbReference type="Pfam" id="PF20260">
    <property type="entry name" value="PUA_4"/>
    <property type="match status" value="1"/>
</dbReference>
<dbReference type="Proteomes" id="UP000446866">
    <property type="component" value="Unassembled WGS sequence"/>
</dbReference>
<dbReference type="InterPro" id="IPR046887">
    <property type="entry name" value="RsmE_PUA-like"/>
</dbReference>
<name>A0A845QF32_9FIRM</name>
<keyword evidence="9 12" id="KW-0949">S-adenosyl-L-methionine</keyword>
<dbReference type="GO" id="GO:0070475">
    <property type="term" value="P:rRNA base methylation"/>
    <property type="evidence" value="ECO:0007669"/>
    <property type="project" value="TreeGrafter"/>
</dbReference>
<accession>A0A845QF32</accession>
<evidence type="ECO:0000256" key="2">
    <source>
        <dbReference type="ARBA" id="ARBA00005528"/>
    </source>
</evidence>
<comment type="caution">
    <text evidence="15">The sequence shown here is derived from an EMBL/GenBank/DDBJ whole genome shotgun (WGS) entry which is preliminary data.</text>
</comment>
<dbReference type="Gene3D" id="3.40.1280.10">
    <property type="match status" value="1"/>
</dbReference>
<comment type="function">
    <text evidence="10 12">Specifically methylates the N3 position of the uracil ring of uridine 1498 (m3U1498) in 16S rRNA. Acts on the fully assembled 30S ribosomal subunit.</text>
</comment>
<protein>
    <recommendedName>
        <fullName evidence="4 12">Ribosomal RNA small subunit methyltransferase E</fullName>
        <ecNumber evidence="3 12">2.1.1.193</ecNumber>
    </recommendedName>
</protein>
<evidence type="ECO:0000259" key="14">
    <source>
        <dbReference type="Pfam" id="PF20260"/>
    </source>
</evidence>
<dbReference type="GO" id="GO:0005737">
    <property type="term" value="C:cytoplasm"/>
    <property type="evidence" value="ECO:0007669"/>
    <property type="project" value="UniProtKB-SubCell"/>
</dbReference>
<dbReference type="InterPro" id="IPR029028">
    <property type="entry name" value="Alpha/beta_knot_MTases"/>
</dbReference>
<organism evidence="15 16">
    <name type="scientific">Anaerotruncus colihominis</name>
    <dbReference type="NCBI Taxonomy" id="169435"/>
    <lineage>
        <taxon>Bacteria</taxon>
        <taxon>Bacillati</taxon>
        <taxon>Bacillota</taxon>
        <taxon>Clostridia</taxon>
        <taxon>Eubacteriales</taxon>
        <taxon>Oscillospiraceae</taxon>
        <taxon>Anaerotruncus</taxon>
    </lineage>
</organism>
<feature type="domain" description="Ribosomal RNA small subunit methyltransferase E PUA-like" evidence="14">
    <location>
        <begin position="20"/>
        <end position="66"/>
    </location>
</feature>
<dbReference type="InterPro" id="IPR046886">
    <property type="entry name" value="RsmE_MTase_dom"/>
</dbReference>
<dbReference type="PIRSF" id="PIRSF015601">
    <property type="entry name" value="MTase_slr0722"/>
    <property type="match status" value="1"/>
</dbReference>
<dbReference type="AlphaFoldDB" id="A0A845QF32"/>
<evidence type="ECO:0000256" key="12">
    <source>
        <dbReference type="PIRNR" id="PIRNR015601"/>
    </source>
</evidence>
<evidence type="ECO:0000313" key="16">
    <source>
        <dbReference type="Proteomes" id="UP000446866"/>
    </source>
</evidence>
<keyword evidence="7 12" id="KW-0489">Methyltransferase</keyword>
<dbReference type="NCBIfam" id="TIGR00046">
    <property type="entry name" value="RsmE family RNA methyltransferase"/>
    <property type="match status" value="1"/>
</dbReference>
<comment type="similarity">
    <text evidence="2 12">Belongs to the RNA methyltransferase RsmE family.</text>
</comment>
<evidence type="ECO:0000256" key="8">
    <source>
        <dbReference type="ARBA" id="ARBA00022679"/>
    </source>
</evidence>
<evidence type="ECO:0000256" key="5">
    <source>
        <dbReference type="ARBA" id="ARBA00022490"/>
    </source>
</evidence>
<keyword evidence="8 12" id="KW-0808">Transferase</keyword>
<evidence type="ECO:0000256" key="1">
    <source>
        <dbReference type="ARBA" id="ARBA00004496"/>
    </source>
</evidence>
<dbReference type="PANTHER" id="PTHR30027">
    <property type="entry name" value="RIBOSOMAL RNA SMALL SUBUNIT METHYLTRANSFERASE E"/>
    <property type="match status" value="1"/>
</dbReference>
<keyword evidence="5 12" id="KW-0963">Cytoplasm</keyword>
<sequence>MDMKIFTDAANIEESLIRITDKGDIRHMIKVMRMKEGDMLDVSDSTEWEYQAEILSIDEDLVLLSVLDKQKFAREPRLQVTLFQGVPKAGKMETIIQKCVELGVSSVVPVFMDRTVVVEKGNFAKKLERWQKVADEAVKQCKRGVIPSVCQQIKFAELGEQLAEFDLVLFPYENEENYSIKDCLRGLSENPESVAIVIGPEGGFSDKEAALMKEWNTSCVTLGKTILRTETAGMAALAMTMYELEL</sequence>
<dbReference type="SUPFAM" id="SSF88697">
    <property type="entry name" value="PUA domain-like"/>
    <property type="match status" value="1"/>
</dbReference>
<evidence type="ECO:0000256" key="10">
    <source>
        <dbReference type="ARBA" id="ARBA00025699"/>
    </source>
</evidence>
<gene>
    <name evidence="15" type="ORF">D0435_00525</name>
</gene>